<proteinExistence type="predicted"/>
<protein>
    <submittedName>
        <fullName evidence="1">Uncharacterized protein</fullName>
    </submittedName>
</protein>
<name>A0A2S1LH53_9FLAO</name>
<organism evidence="1 2">
    <name type="scientific">Flavobacterium faecale</name>
    <dbReference type="NCBI Taxonomy" id="1355330"/>
    <lineage>
        <taxon>Bacteria</taxon>
        <taxon>Pseudomonadati</taxon>
        <taxon>Bacteroidota</taxon>
        <taxon>Flavobacteriia</taxon>
        <taxon>Flavobacteriales</taxon>
        <taxon>Flavobacteriaceae</taxon>
        <taxon>Flavobacterium</taxon>
    </lineage>
</organism>
<dbReference type="InterPro" id="IPR033786">
    <property type="entry name" value="TTHB210-like"/>
</dbReference>
<accession>A0A2S1LH53</accession>
<reference evidence="1 2" key="1">
    <citation type="submission" date="2017-04" db="EMBL/GenBank/DDBJ databases">
        <title>Compelte genome sequence of WV33.</title>
        <authorList>
            <person name="Lee P.C."/>
        </authorList>
    </citation>
    <scope>NUCLEOTIDE SEQUENCE [LARGE SCALE GENOMIC DNA]</scope>
    <source>
        <strain evidence="1 2">WV33</strain>
    </source>
</reference>
<dbReference type="CDD" id="cd11669">
    <property type="entry name" value="TTHB210-like"/>
    <property type="match status" value="1"/>
</dbReference>
<dbReference type="EMBL" id="CP020918">
    <property type="protein sequence ID" value="AWG23084.1"/>
    <property type="molecule type" value="Genomic_DNA"/>
</dbReference>
<dbReference type="Proteomes" id="UP000244527">
    <property type="component" value="Chromosome"/>
</dbReference>
<dbReference type="KEGG" id="ffa:FFWV33_16905"/>
<sequence>MKRNFTLFTKTVVLFGVLLIQSCTDDVVVPNNITYLLKGKITETKMRIYAGPEVAVGDGLARTWVTLDSKGYPMEIAIEISEDAIKNPGEDSEMDMADGAMEMEHGQMIMLPLHSQAQKSTPFNHVGINWNPHGHPPAQVFDSPHFDFHFYTIPLEEQLAIPGWSTATDALFNTYPDAAFLPANYFTPPGADTAEAQMGKHWIPTNIGDYLPFSKILVYGSYNGKVNFIEPMVTQAYLLQKINTSESYSQPLKVQTKGNYPTKYNIYHDTKTGKTQITLSDFVTRN</sequence>
<dbReference type="RefSeq" id="WP_108741988.1">
    <property type="nucleotide sequence ID" value="NZ_CP020918.1"/>
</dbReference>
<dbReference type="OrthoDB" id="2867208at2"/>
<dbReference type="PROSITE" id="PS51257">
    <property type="entry name" value="PROKAR_LIPOPROTEIN"/>
    <property type="match status" value="1"/>
</dbReference>
<dbReference type="AlphaFoldDB" id="A0A2S1LH53"/>
<evidence type="ECO:0000313" key="1">
    <source>
        <dbReference type="EMBL" id="AWG23084.1"/>
    </source>
</evidence>
<gene>
    <name evidence="1" type="ORF">FFWV33_16905</name>
</gene>
<evidence type="ECO:0000313" key="2">
    <source>
        <dbReference type="Proteomes" id="UP000244527"/>
    </source>
</evidence>
<keyword evidence="2" id="KW-1185">Reference proteome</keyword>